<dbReference type="InterPro" id="IPR003593">
    <property type="entry name" value="AAA+_ATPase"/>
</dbReference>
<sequence length="247" mass="26600">MTPADGAAPLLALERFCVAYGRVEAVHEVSLNVPEGSIVTILGPNGAGKTTLLSAIMGVLPARGGATFRGAPLGRRSVEERVQDGMSLVAEKRELFVTMSVEDNLRLGGFRRRGTAAFDEALEAMWRLFPRLDERRSQLAGTLSGGERQMLATARALMSGPRLLMLDEPSLGLAPLIVKEVFRIIAELRRTGVSILLVEQNARAALEAADYAYVLENGEVVLEGPAADLRQDERVIATYLGIKSVAT</sequence>
<dbReference type="OrthoDB" id="9806149at2"/>
<dbReference type="PANTHER" id="PTHR43820:SF6">
    <property type="entry name" value="ABC TRANSPORTER ATP-BINDING PROTEIN"/>
    <property type="match status" value="1"/>
</dbReference>
<proteinExistence type="inferred from homology"/>
<keyword evidence="3" id="KW-0547">Nucleotide-binding</keyword>
<dbReference type="GO" id="GO:0016887">
    <property type="term" value="F:ATP hydrolysis activity"/>
    <property type="evidence" value="ECO:0007669"/>
    <property type="project" value="InterPro"/>
</dbReference>
<dbReference type="GO" id="GO:0005524">
    <property type="term" value="F:ATP binding"/>
    <property type="evidence" value="ECO:0007669"/>
    <property type="project" value="UniProtKB-KW"/>
</dbReference>
<feature type="domain" description="ABC transporter" evidence="6">
    <location>
        <begin position="11"/>
        <end position="242"/>
    </location>
</feature>
<dbReference type="Pfam" id="PF00005">
    <property type="entry name" value="ABC_tran"/>
    <property type="match status" value="1"/>
</dbReference>
<dbReference type="AlphaFoldDB" id="A0A4R7C483"/>
<gene>
    <name evidence="7" type="ORF">EV668_0540</name>
</gene>
<dbReference type="InterPro" id="IPR003439">
    <property type="entry name" value="ABC_transporter-like_ATP-bd"/>
</dbReference>
<name>A0A4R7C483_9HYPH</name>
<evidence type="ECO:0000256" key="2">
    <source>
        <dbReference type="ARBA" id="ARBA00022448"/>
    </source>
</evidence>
<evidence type="ECO:0000313" key="7">
    <source>
        <dbReference type="EMBL" id="TDR93284.1"/>
    </source>
</evidence>
<dbReference type="GO" id="GO:0015807">
    <property type="term" value="P:L-amino acid transport"/>
    <property type="evidence" value="ECO:0007669"/>
    <property type="project" value="TreeGrafter"/>
</dbReference>
<keyword evidence="2" id="KW-0813">Transport</keyword>
<protein>
    <submittedName>
        <fullName evidence="7">Amino acid/amide ABC transporter ATP-binding protein 2 (HAAT family)</fullName>
    </submittedName>
</protein>
<comment type="similarity">
    <text evidence="1">Belongs to the ABC transporter superfamily.</text>
</comment>
<dbReference type="CDD" id="cd03224">
    <property type="entry name" value="ABC_TM1139_LivF_branched"/>
    <property type="match status" value="1"/>
</dbReference>
<dbReference type="PROSITE" id="PS50893">
    <property type="entry name" value="ABC_TRANSPORTER_2"/>
    <property type="match status" value="1"/>
</dbReference>
<dbReference type="PANTHER" id="PTHR43820">
    <property type="entry name" value="HIGH-AFFINITY BRANCHED-CHAIN AMINO ACID TRANSPORT ATP-BINDING PROTEIN LIVF"/>
    <property type="match status" value="1"/>
</dbReference>
<reference evidence="7 8" key="1">
    <citation type="submission" date="2019-03" db="EMBL/GenBank/DDBJ databases">
        <title>Genomic Encyclopedia of Type Strains, Phase IV (KMG-IV): sequencing the most valuable type-strain genomes for metagenomic binning, comparative biology and taxonomic classification.</title>
        <authorList>
            <person name="Goeker M."/>
        </authorList>
    </citation>
    <scope>NUCLEOTIDE SEQUENCE [LARGE SCALE GENOMIC DNA]</scope>
    <source>
        <strain evidence="7 8">DSM 25903</strain>
    </source>
</reference>
<comment type="caution">
    <text evidence="7">The sequence shown here is derived from an EMBL/GenBank/DDBJ whole genome shotgun (WGS) entry which is preliminary data.</text>
</comment>
<evidence type="ECO:0000313" key="8">
    <source>
        <dbReference type="Proteomes" id="UP000295122"/>
    </source>
</evidence>
<evidence type="ECO:0000256" key="4">
    <source>
        <dbReference type="ARBA" id="ARBA00022840"/>
    </source>
</evidence>
<dbReference type="SMART" id="SM00382">
    <property type="entry name" value="AAA"/>
    <property type="match status" value="1"/>
</dbReference>
<dbReference type="GO" id="GO:0015658">
    <property type="term" value="F:branched-chain amino acid transmembrane transporter activity"/>
    <property type="evidence" value="ECO:0007669"/>
    <property type="project" value="TreeGrafter"/>
</dbReference>
<accession>A0A4R7C483</accession>
<dbReference type="Proteomes" id="UP000295122">
    <property type="component" value="Unassembled WGS sequence"/>
</dbReference>
<evidence type="ECO:0000256" key="1">
    <source>
        <dbReference type="ARBA" id="ARBA00005417"/>
    </source>
</evidence>
<dbReference type="InterPro" id="IPR052156">
    <property type="entry name" value="BCAA_Transport_ATP-bd_LivF"/>
</dbReference>
<evidence type="ECO:0000259" key="6">
    <source>
        <dbReference type="PROSITE" id="PS50893"/>
    </source>
</evidence>
<evidence type="ECO:0000256" key="3">
    <source>
        <dbReference type="ARBA" id="ARBA00022741"/>
    </source>
</evidence>
<dbReference type="Gene3D" id="3.40.50.300">
    <property type="entry name" value="P-loop containing nucleotide triphosphate hydrolases"/>
    <property type="match status" value="1"/>
</dbReference>
<dbReference type="InterPro" id="IPR027417">
    <property type="entry name" value="P-loop_NTPase"/>
</dbReference>
<dbReference type="RefSeq" id="WP_133768299.1">
    <property type="nucleotide sequence ID" value="NZ_SNZR01000011.1"/>
</dbReference>
<keyword evidence="5" id="KW-0029">Amino-acid transport</keyword>
<keyword evidence="4 7" id="KW-0067">ATP-binding</keyword>
<dbReference type="EMBL" id="SNZR01000011">
    <property type="protein sequence ID" value="TDR93284.1"/>
    <property type="molecule type" value="Genomic_DNA"/>
</dbReference>
<dbReference type="SUPFAM" id="SSF52540">
    <property type="entry name" value="P-loop containing nucleoside triphosphate hydrolases"/>
    <property type="match status" value="1"/>
</dbReference>
<organism evidence="7 8">
    <name type="scientific">Enterovirga rhinocerotis</name>
    <dbReference type="NCBI Taxonomy" id="1339210"/>
    <lineage>
        <taxon>Bacteria</taxon>
        <taxon>Pseudomonadati</taxon>
        <taxon>Pseudomonadota</taxon>
        <taxon>Alphaproteobacteria</taxon>
        <taxon>Hyphomicrobiales</taxon>
        <taxon>Methylobacteriaceae</taxon>
        <taxon>Enterovirga</taxon>
    </lineage>
</organism>
<keyword evidence="8" id="KW-1185">Reference proteome</keyword>
<evidence type="ECO:0000256" key="5">
    <source>
        <dbReference type="ARBA" id="ARBA00022970"/>
    </source>
</evidence>